<dbReference type="AlphaFoldDB" id="W8VW98"/>
<keyword evidence="2" id="KW-1185">Reference proteome</keyword>
<gene>
    <name evidence="1" type="ORF">NMS_2129</name>
</gene>
<reference evidence="1 2" key="1">
    <citation type="journal article" date="2014" name="Proc. Natl. Acad. Sci. U.S.A.">
        <title>Functional characterization of flavobacteria rhodopsins reveals a unique class of light-driven chloride pump in bacteria.</title>
        <authorList>
            <person name="Yoshizawa S."/>
            <person name="Kumagai Y."/>
            <person name="Kim H."/>
            <person name="Ogura Y."/>
            <person name="Hayashi T."/>
            <person name="Iwasaki W."/>
            <person name="DeLong E.F."/>
            <person name="Kogure K."/>
        </authorList>
    </citation>
    <scope>NUCLEOTIDE SEQUENCE [LARGE SCALE GENOMIC DNA]</scope>
    <source>
        <strain evidence="1 2">S1-08</strain>
    </source>
</reference>
<dbReference type="HOGENOM" id="CLU_2863316_0_0_10"/>
<organism evidence="1 2">
    <name type="scientific">Nonlabens marinus S1-08</name>
    <dbReference type="NCBI Taxonomy" id="1454201"/>
    <lineage>
        <taxon>Bacteria</taxon>
        <taxon>Pseudomonadati</taxon>
        <taxon>Bacteroidota</taxon>
        <taxon>Flavobacteriia</taxon>
        <taxon>Flavobacteriales</taxon>
        <taxon>Flavobacteriaceae</taxon>
        <taxon>Nonlabens</taxon>
    </lineage>
</organism>
<dbReference type="Proteomes" id="UP000031760">
    <property type="component" value="Chromosome"/>
</dbReference>
<protein>
    <submittedName>
        <fullName evidence="1">Uncharacterized protein</fullName>
    </submittedName>
</protein>
<name>W8VW98_9FLAO</name>
<dbReference type="KEGG" id="nmf:NMS_2129"/>
<accession>W8VW98</accession>
<proteinExistence type="predicted"/>
<sequence>MEFFNLCLFRFRESGILFNLSHKHCLNLGSYQPIEMSCFNTIKTVAYMLSQDHRFFFSPSLQML</sequence>
<dbReference type="STRING" id="1454201.NMS_2129"/>
<evidence type="ECO:0000313" key="2">
    <source>
        <dbReference type="Proteomes" id="UP000031760"/>
    </source>
</evidence>
<dbReference type="EMBL" id="AP014548">
    <property type="protein sequence ID" value="BAO56138.1"/>
    <property type="molecule type" value="Genomic_DNA"/>
</dbReference>
<evidence type="ECO:0000313" key="1">
    <source>
        <dbReference type="EMBL" id="BAO56138.1"/>
    </source>
</evidence>